<gene>
    <name evidence="1" type="ORF">CG757_05115</name>
</gene>
<dbReference type="AlphaFoldDB" id="A0A5I0ZMI8"/>
<organism evidence="1">
    <name type="scientific">Salmonella enterica subsp. enterica serovar Cotham</name>
    <dbReference type="NCBI Taxonomy" id="2572724"/>
    <lineage>
        <taxon>Bacteria</taxon>
        <taxon>Pseudomonadati</taxon>
        <taxon>Pseudomonadota</taxon>
        <taxon>Gammaproteobacteria</taxon>
        <taxon>Enterobacterales</taxon>
        <taxon>Enterobacteriaceae</taxon>
        <taxon>Salmonella</taxon>
    </lineage>
</organism>
<accession>A0A5I0ZMI8</accession>
<dbReference type="EMBL" id="AAKOIS010000001">
    <property type="protein sequence ID" value="ECT9336011.1"/>
    <property type="molecule type" value="Genomic_DNA"/>
</dbReference>
<proteinExistence type="predicted"/>
<protein>
    <submittedName>
        <fullName evidence="1">Lytic transglycosylase</fullName>
    </submittedName>
</protein>
<sequence length="693" mass="75850">MDAQVIQDFLIALGFKLDEQGAKKFTDTLSDISTKALALGGVVEGAALSIVYFTDQIAQGLDKVYWSSQRTGASAAGIKALGYAAVQAGSSAEAAQAGLERLAQFMRNNPGAEGFLNRMGIQTRDAGGQRLDMSAILMQAGDRLSQMPSWRSNQYAQMLGLDPQMLMAWKNGLGGYMAEYQEMMKKTGFNAKEATENSNKFVTSMLQLTGVVDLLKDKIGSNLAGGLAGEIDILRKQLLDNFPKIEGILTRIIKGILAIADVLTRMLFRGMQAVTQIIDWWHSLDAESKKLIDIFGLIGAAWYVLNSKFLLSPIGIVIALIAALALLYDDYMTWKEGGSSYFDWSQWSSQLDDAKKHVEEFRDGIGKLFKSVEKLLGIDPKTWSLQWDVNNLISQMGELGKMLGMIADLLNAINEGRWKDAYAIGKKLLKQGSDKPDALPAVTDSANKTAEEIKKHTGVDTRNFGKSLVDTYMYLNGQLNRILPVWMGGSSAPGTVEGNNIQPDIPGGEVVQHGQSARRRYPKGIRNNNPGNLRFAGQSGAMNDGSGFAAFDSPLEGLIALKNQLMRYFTGKTFGRKLQTIRDIISHYAPKNENDTDAYIQAVAAMMHISPDAALNLQNPQMMQALMNSIVQYENGKNPYSQAMLGQATGATLNQQNTYNIYGGNAREIGAEVEYRQLDANTAFMRKNQAKGG</sequence>
<comment type="caution">
    <text evidence="1">The sequence shown here is derived from an EMBL/GenBank/DDBJ whole genome shotgun (WGS) entry which is preliminary data.</text>
</comment>
<reference evidence="1" key="1">
    <citation type="submission" date="2018-07" db="EMBL/GenBank/DDBJ databases">
        <authorList>
            <consortium name="PulseNet: The National Subtyping Network for Foodborne Disease Surveillance"/>
            <person name="Tarr C.L."/>
            <person name="Trees E."/>
            <person name="Katz L.S."/>
            <person name="Carleton-Romer H.A."/>
            <person name="Stroika S."/>
            <person name="Kucerova Z."/>
            <person name="Roache K.F."/>
            <person name="Sabol A.L."/>
            <person name="Besser J."/>
            <person name="Gerner-Smidt P."/>
        </authorList>
    </citation>
    <scope>NUCLEOTIDE SEQUENCE</scope>
    <source>
        <strain evidence="1">2015AM-0391</strain>
    </source>
</reference>
<evidence type="ECO:0000313" key="1">
    <source>
        <dbReference type="EMBL" id="ECT9336011.1"/>
    </source>
</evidence>
<name>A0A5I0ZMI8_SALET</name>